<evidence type="ECO:0000313" key="2">
    <source>
        <dbReference type="EMBL" id="OGI86350.1"/>
    </source>
</evidence>
<dbReference type="EMBL" id="MFUU01000004">
    <property type="protein sequence ID" value="OGI86350.1"/>
    <property type="molecule type" value="Genomic_DNA"/>
</dbReference>
<organism evidence="2 3">
    <name type="scientific">Candidatus Nomurabacteria bacterium RIFCSPLOWO2_01_FULL_39_17</name>
    <dbReference type="NCBI Taxonomy" id="1801770"/>
    <lineage>
        <taxon>Bacteria</taxon>
        <taxon>Candidatus Nomuraibacteriota</taxon>
    </lineage>
</organism>
<evidence type="ECO:0000256" key="1">
    <source>
        <dbReference type="SAM" id="Phobius"/>
    </source>
</evidence>
<evidence type="ECO:0000313" key="3">
    <source>
        <dbReference type="Proteomes" id="UP000179352"/>
    </source>
</evidence>
<dbReference type="STRING" id="1801770.A3A01_02200"/>
<proteinExistence type="predicted"/>
<dbReference type="AlphaFoldDB" id="A0A1F6WWW7"/>
<keyword evidence="1" id="KW-0812">Transmembrane</keyword>
<protein>
    <submittedName>
        <fullName evidence="2">Uncharacterized protein</fullName>
    </submittedName>
</protein>
<comment type="caution">
    <text evidence="2">The sequence shown here is derived from an EMBL/GenBank/DDBJ whole genome shotgun (WGS) entry which is preliminary data.</text>
</comment>
<name>A0A1F6WWW7_9BACT</name>
<keyword evidence="1" id="KW-1133">Transmembrane helix</keyword>
<gene>
    <name evidence="2" type="ORF">A3A01_02200</name>
</gene>
<accession>A0A1F6WWW7</accession>
<keyword evidence="1" id="KW-0472">Membrane</keyword>
<feature type="transmembrane region" description="Helical" evidence="1">
    <location>
        <begin position="12"/>
        <end position="32"/>
    </location>
</feature>
<dbReference type="Proteomes" id="UP000179352">
    <property type="component" value="Unassembled WGS sequence"/>
</dbReference>
<reference evidence="2 3" key="1">
    <citation type="journal article" date="2016" name="Nat. Commun.">
        <title>Thousands of microbial genomes shed light on interconnected biogeochemical processes in an aquifer system.</title>
        <authorList>
            <person name="Anantharaman K."/>
            <person name="Brown C.T."/>
            <person name="Hug L.A."/>
            <person name="Sharon I."/>
            <person name="Castelle C.J."/>
            <person name="Probst A.J."/>
            <person name="Thomas B.C."/>
            <person name="Singh A."/>
            <person name="Wilkins M.J."/>
            <person name="Karaoz U."/>
            <person name="Brodie E.L."/>
            <person name="Williams K.H."/>
            <person name="Hubbard S.S."/>
            <person name="Banfield J.F."/>
        </authorList>
    </citation>
    <scope>NUCLEOTIDE SEQUENCE [LARGE SCALE GENOMIC DNA]</scope>
</reference>
<sequence>MENEIKKGKSFSLMINIIIVGVLVIGAFVYTIRLSKSPQAEILWHPAWLDSQNEISPKNGIELPARWGNLGVQMTEAGVIDKEKFAGLYMQRSGLSEADKKLLTDNNNGNLVITPENSGVMLNMLWALGLGNKNLILENGPMMDPRYGGAGNFASTGGWTLAQGDAMTHYSMHSFITLTAEQQALVEKVAKNIYRPCCNNSTYFPDCNHGMAMLGLLELMASQGITEADMYKVALSVNSFWFPDTYETVKIYMKNKGVEWKDVNPQEILGINYSSISGYQKMLSQMAPQQPKGGASCGT</sequence>